<name>Q0AUP8_SYNWW</name>
<gene>
    <name evidence="1" type="ordered locus">Swol_2265</name>
</gene>
<dbReference type="RefSeq" id="WP_011641640.1">
    <property type="nucleotide sequence ID" value="NC_008346.1"/>
</dbReference>
<organism evidence="1 2">
    <name type="scientific">Syntrophomonas wolfei subsp. wolfei (strain DSM 2245B / Goettingen)</name>
    <dbReference type="NCBI Taxonomy" id="335541"/>
    <lineage>
        <taxon>Bacteria</taxon>
        <taxon>Bacillati</taxon>
        <taxon>Bacillota</taxon>
        <taxon>Clostridia</taxon>
        <taxon>Eubacteriales</taxon>
        <taxon>Syntrophomonadaceae</taxon>
        <taxon>Syntrophomonas</taxon>
    </lineage>
</organism>
<accession>Q0AUP8</accession>
<dbReference type="HOGENOM" id="CLU_965951_0_0_9"/>
<dbReference type="STRING" id="335541.Swol_2265"/>
<sequence length="263" mass="29421">MIDKLADATEKLLSIFASGEFPEAAARTFISRKAGDDKPCLHWSLGNQLLILISGTEDARGFKQWQEVKRNVKPGSKAIYILAPRIRKVMATILDESGQEYKGERSILTGFRAVPVFRFEDTDGEPLPSVDYNPPQFPPLYDVAQHFGMVKYAALEGPALGSCSTNGTITLHSYDVDVFFHELAHQVHNTIKPLKPGQHSNQEIIAEMCACILCEIYGYEGYLWQGWEYIKAYGGQDKQKTLIKLMHLLAEVNAVLTKILVIC</sequence>
<evidence type="ECO:0000313" key="1">
    <source>
        <dbReference type="EMBL" id="ABI69556.1"/>
    </source>
</evidence>
<dbReference type="OrthoDB" id="9803716at2"/>
<evidence type="ECO:0000313" key="2">
    <source>
        <dbReference type="Proteomes" id="UP000001968"/>
    </source>
</evidence>
<dbReference type="AlphaFoldDB" id="Q0AUP8"/>
<dbReference type="EMBL" id="CP000448">
    <property type="protein sequence ID" value="ABI69556.1"/>
    <property type="molecule type" value="Genomic_DNA"/>
</dbReference>
<dbReference type="eggNOG" id="COG4227">
    <property type="taxonomic scope" value="Bacteria"/>
</dbReference>
<protein>
    <recommendedName>
        <fullName evidence="3">Antirestriction protein</fullName>
    </recommendedName>
</protein>
<proteinExistence type="predicted"/>
<evidence type="ECO:0008006" key="3">
    <source>
        <dbReference type="Google" id="ProtNLM"/>
    </source>
</evidence>
<dbReference type="KEGG" id="swo:Swol_2265"/>
<reference evidence="2" key="1">
    <citation type="journal article" date="2010" name="Environ. Microbiol.">
        <title>The genome of Syntrophomonas wolfei: new insights into syntrophic metabolism and biohydrogen production.</title>
        <authorList>
            <person name="Sieber J.R."/>
            <person name="Sims D.R."/>
            <person name="Han C."/>
            <person name="Kim E."/>
            <person name="Lykidis A."/>
            <person name="Lapidus A.L."/>
            <person name="McDonnald E."/>
            <person name="Rohlin L."/>
            <person name="Culley D.E."/>
            <person name="Gunsalus R."/>
            <person name="McInerney M.J."/>
        </authorList>
    </citation>
    <scope>NUCLEOTIDE SEQUENCE [LARGE SCALE GENOMIC DNA]</scope>
    <source>
        <strain evidence="2">DSM 2245B / Goettingen</strain>
    </source>
</reference>
<keyword evidence="2" id="KW-1185">Reference proteome</keyword>
<dbReference type="Proteomes" id="UP000001968">
    <property type="component" value="Chromosome"/>
</dbReference>